<keyword evidence="1" id="KW-0812">Transmembrane</keyword>
<dbReference type="EMBL" id="QFFM01000009">
    <property type="protein sequence ID" value="PWG66047.1"/>
    <property type="molecule type" value="Genomic_DNA"/>
</dbReference>
<dbReference type="AlphaFoldDB" id="A0A2U2NAC7"/>
<dbReference type="Proteomes" id="UP000245876">
    <property type="component" value="Unassembled WGS sequence"/>
</dbReference>
<protein>
    <submittedName>
        <fullName evidence="2">Uncharacterized protein</fullName>
    </submittedName>
</protein>
<evidence type="ECO:0000256" key="1">
    <source>
        <dbReference type="SAM" id="Phobius"/>
    </source>
</evidence>
<evidence type="ECO:0000313" key="2">
    <source>
        <dbReference type="EMBL" id="PWG66047.1"/>
    </source>
</evidence>
<organism evidence="2 3">
    <name type="scientific">Bifidobacterium callitrichidarum</name>
    <dbReference type="NCBI Taxonomy" id="2052941"/>
    <lineage>
        <taxon>Bacteria</taxon>
        <taxon>Bacillati</taxon>
        <taxon>Actinomycetota</taxon>
        <taxon>Actinomycetes</taxon>
        <taxon>Bifidobacteriales</taxon>
        <taxon>Bifidobacteriaceae</taxon>
        <taxon>Bifidobacterium</taxon>
    </lineage>
</organism>
<keyword evidence="1" id="KW-0472">Membrane</keyword>
<gene>
    <name evidence="2" type="ORF">DF196_05175</name>
</gene>
<comment type="caution">
    <text evidence="2">The sequence shown here is derived from an EMBL/GenBank/DDBJ whole genome shotgun (WGS) entry which is preliminary data.</text>
</comment>
<reference evidence="2 3" key="1">
    <citation type="journal article" date="2018" name="Int. J. Syst. Evol. Microbiol.">
        <title>Bifidobacterium callitrichidarum sp. nov. from the faeces of the emperor tamarin (Saguinus imperator).</title>
        <authorList>
            <person name="Modesto M."/>
            <person name="Michelini S."/>
            <person name="Sansosti M.C."/>
            <person name="De Filippo C."/>
            <person name="Cavalieri D."/>
            <person name="Qvirist L."/>
            <person name="Andlid T."/>
            <person name="Spiezio C."/>
            <person name="Sandri C."/>
            <person name="Pascarelli S."/>
            <person name="Sgorbati B."/>
            <person name="Mattarelli P."/>
        </authorList>
    </citation>
    <scope>NUCLEOTIDE SEQUENCE [LARGE SCALE GENOMIC DNA]</scope>
    <source>
        <strain evidence="2 3">TRI 5</strain>
    </source>
</reference>
<keyword evidence="1" id="KW-1133">Transmembrane helix</keyword>
<name>A0A2U2NAC7_9BIFI</name>
<accession>A0A2U2NAC7</accession>
<feature type="transmembrane region" description="Helical" evidence="1">
    <location>
        <begin position="169"/>
        <end position="194"/>
    </location>
</feature>
<sequence>MKGLLMFCPFCGFHIAAEDCEYCPHCGKSLDVVKQRRDIEGLVQATALPQPSVDADETMVDATWALQLESSDAGWEPGEPWNPSQAPLQSSARSSHRALIIALFAVIGLVVAALGAQLGVLLLGVLPIDYFQRIRMAGWGVCMVGVVLSVVIAVVQYDDGRERGGERQSRFGSITAVMIAGTVVVALCLVNTLWANPRAMRNQSQAVADCSAEYQRFAEARKNALPDNGLDRLSVHDFRKSTAARDAIRNQSFSCPENASARQLQSVSADQRAWVAALPHKIDAIRKSLKSRDEYTLDDIVKAGADGSYRAISGKYCRVDDVCWGIGTDGKIERIGMTNKDDWLQSGSGVSTLSVVRDRNVDNLHQHNVGLTLMGPEDEAKCVQGSGSDCDNAPNYEMLSYRSVVWYFRKGVAVDDLRQYGCSGRCSDNFVPPDTSRPFLLIPLMGGTVAAANEPSDQRVFYLQDDVIYDMLGCNSFPEYSSLGKC</sequence>
<feature type="transmembrane region" description="Helical" evidence="1">
    <location>
        <begin position="137"/>
        <end position="157"/>
    </location>
</feature>
<evidence type="ECO:0000313" key="3">
    <source>
        <dbReference type="Proteomes" id="UP000245876"/>
    </source>
</evidence>
<keyword evidence="3" id="KW-1185">Reference proteome</keyword>
<proteinExistence type="predicted"/>
<feature type="transmembrane region" description="Helical" evidence="1">
    <location>
        <begin position="98"/>
        <end position="125"/>
    </location>
</feature>